<dbReference type="EMBL" id="MJEQ01004625">
    <property type="protein sequence ID" value="OIT21069.1"/>
    <property type="molecule type" value="Genomic_DNA"/>
</dbReference>
<keyword evidence="3" id="KW-1185">Reference proteome</keyword>
<protein>
    <submittedName>
        <fullName evidence="2">Uncharacterized protein</fullName>
    </submittedName>
</protein>
<feature type="region of interest" description="Disordered" evidence="1">
    <location>
        <begin position="1"/>
        <end position="70"/>
    </location>
</feature>
<evidence type="ECO:0000313" key="2">
    <source>
        <dbReference type="EMBL" id="OIT21069.1"/>
    </source>
</evidence>
<evidence type="ECO:0000256" key="1">
    <source>
        <dbReference type="SAM" id="MobiDB-lite"/>
    </source>
</evidence>
<proteinExistence type="predicted"/>
<dbReference type="Proteomes" id="UP000187609">
    <property type="component" value="Unassembled WGS sequence"/>
</dbReference>
<gene>
    <name evidence="2" type="ORF">A4A49_35718</name>
</gene>
<feature type="compositionally biased region" description="Acidic residues" evidence="1">
    <location>
        <begin position="56"/>
        <end position="66"/>
    </location>
</feature>
<feature type="region of interest" description="Disordered" evidence="1">
    <location>
        <begin position="101"/>
        <end position="129"/>
    </location>
</feature>
<sequence>MVDKELAKSPAFQPDGTKFPTVQERVQWRGGRLWSDQREEDSEADEVPEGAKVDEEQVVEEQEEGEQSINDHLIAITDKSNATNLDKGNEVPIDQEIANDTQEANSNDGPSHGESAGRGVETVDPGGTEEVNISKKMIETTPNKAQMATIPLKSSQLKLLNRGGEHAVIPKFQNTGKVSVLMPCLPFRLLWVVFAQPLEEGKEACTSMKNDSWNLRHHWQLCNSKGEAVDYLKETSVLQWYISWDLSFYVEVSTRHQEIMHDRGCTNNIIGHVYTQNWLDVQHSLVKWSTKRNQTWVKYGNRRLQNKRHQKDNKNHQCNPPRTDSKFNLAMKGWTFYLASGVG</sequence>
<accession>A0A1J6JTL1</accession>
<organism evidence="2 3">
    <name type="scientific">Nicotiana attenuata</name>
    <name type="common">Coyote tobacco</name>
    <dbReference type="NCBI Taxonomy" id="49451"/>
    <lineage>
        <taxon>Eukaryota</taxon>
        <taxon>Viridiplantae</taxon>
        <taxon>Streptophyta</taxon>
        <taxon>Embryophyta</taxon>
        <taxon>Tracheophyta</taxon>
        <taxon>Spermatophyta</taxon>
        <taxon>Magnoliopsida</taxon>
        <taxon>eudicotyledons</taxon>
        <taxon>Gunneridae</taxon>
        <taxon>Pentapetalae</taxon>
        <taxon>asterids</taxon>
        <taxon>lamiids</taxon>
        <taxon>Solanales</taxon>
        <taxon>Solanaceae</taxon>
        <taxon>Nicotianoideae</taxon>
        <taxon>Nicotianeae</taxon>
        <taxon>Nicotiana</taxon>
    </lineage>
</organism>
<feature type="compositionally biased region" description="Acidic residues" evidence="1">
    <location>
        <begin position="38"/>
        <end position="48"/>
    </location>
</feature>
<dbReference type="AlphaFoldDB" id="A0A1J6JTL1"/>
<reference evidence="2" key="1">
    <citation type="submission" date="2016-11" db="EMBL/GenBank/DDBJ databases">
        <title>The genome of Nicotiana attenuata.</title>
        <authorList>
            <person name="Xu S."/>
            <person name="Brockmoeller T."/>
            <person name="Gaquerel E."/>
            <person name="Navarro A."/>
            <person name="Kuhl H."/>
            <person name="Gase K."/>
            <person name="Ling Z."/>
            <person name="Zhou W."/>
            <person name="Kreitzer C."/>
            <person name="Stanke M."/>
            <person name="Tang H."/>
            <person name="Lyons E."/>
            <person name="Pandey P."/>
            <person name="Pandey S.P."/>
            <person name="Timmermann B."/>
            <person name="Baldwin I.T."/>
        </authorList>
    </citation>
    <scope>NUCLEOTIDE SEQUENCE [LARGE SCALE GENOMIC DNA]</scope>
    <source>
        <strain evidence="2">UT</strain>
    </source>
</reference>
<evidence type="ECO:0000313" key="3">
    <source>
        <dbReference type="Proteomes" id="UP000187609"/>
    </source>
</evidence>
<name>A0A1J6JTL1_NICAT</name>
<dbReference type="Gramene" id="OIT21069">
    <property type="protein sequence ID" value="OIT21069"/>
    <property type="gene ID" value="A4A49_35718"/>
</dbReference>
<feature type="non-terminal residue" evidence="2">
    <location>
        <position position="343"/>
    </location>
</feature>
<comment type="caution">
    <text evidence="2">The sequence shown here is derived from an EMBL/GenBank/DDBJ whole genome shotgun (WGS) entry which is preliminary data.</text>
</comment>